<evidence type="ECO:0000256" key="3">
    <source>
        <dbReference type="PROSITE-ProRule" id="PRU00708"/>
    </source>
</evidence>
<evidence type="ECO:0000256" key="1">
    <source>
        <dbReference type="ARBA" id="ARBA00007626"/>
    </source>
</evidence>
<feature type="repeat" description="PPR" evidence="3">
    <location>
        <begin position="300"/>
        <end position="334"/>
    </location>
</feature>
<dbReference type="Gene3D" id="1.25.40.10">
    <property type="entry name" value="Tetratricopeptide repeat domain"/>
    <property type="match status" value="3"/>
</dbReference>
<dbReference type="EMBL" id="DUZY01000008">
    <property type="protein sequence ID" value="DAD47304.1"/>
    <property type="molecule type" value="Genomic_DNA"/>
</dbReference>
<keyword evidence="5" id="KW-1185">Reference proteome</keyword>
<evidence type="ECO:0000256" key="2">
    <source>
        <dbReference type="ARBA" id="ARBA00022737"/>
    </source>
</evidence>
<feature type="repeat" description="PPR" evidence="3">
    <location>
        <begin position="370"/>
        <end position="404"/>
    </location>
</feature>
<feature type="repeat" description="PPR" evidence="3">
    <location>
        <begin position="335"/>
        <end position="369"/>
    </location>
</feature>
<dbReference type="Proteomes" id="UP000607653">
    <property type="component" value="Unassembled WGS sequence"/>
</dbReference>
<dbReference type="PANTHER" id="PTHR47447:SF22">
    <property type="entry name" value="TETRATRICOPEPTIDE-LIKE HELICAL DOMAIN SUPERFAMILY"/>
    <property type="match status" value="1"/>
</dbReference>
<gene>
    <name evidence="4" type="ORF">HUJ06_017241</name>
</gene>
<name>A0A822ZMQ7_NELNU</name>
<reference evidence="4 5" key="1">
    <citation type="journal article" date="2020" name="Mol. Biol. Evol.">
        <title>Distinct Expression and Methylation Patterns for Genes with Different Fates following a Single Whole-Genome Duplication in Flowering Plants.</title>
        <authorList>
            <person name="Shi T."/>
            <person name="Rahmani R.S."/>
            <person name="Gugger P.F."/>
            <person name="Wang M."/>
            <person name="Li H."/>
            <person name="Zhang Y."/>
            <person name="Li Z."/>
            <person name="Wang Q."/>
            <person name="Van de Peer Y."/>
            <person name="Marchal K."/>
            <person name="Chen J."/>
        </authorList>
    </citation>
    <scope>NUCLEOTIDE SEQUENCE [LARGE SCALE GENOMIC DNA]</scope>
    <source>
        <tissue evidence="4">Leaf</tissue>
    </source>
</reference>
<comment type="similarity">
    <text evidence="1">Belongs to the PPR family. P subfamily.</text>
</comment>
<feature type="repeat" description="PPR" evidence="3">
    <location>
        <begin position="405"/>
        <end position="439"/>
    </location>
</feature>
<dbReference type="Pfam" id="PF13041">
    <property type="entry name" value="PPR_2"/>
    <property type="match status" value="3"/>
</dbReference>
<dbReference type="PROSITE" id="PS51375">
    <property type="entry name" value="PPR"/>
    <property type="match status" value="5"/>
</dbReference>
<comment type="caution">
    <text evidence="4">The sequence shown here is derived from an EMBL/GenBank/DDBJ whole genome shotgun (WGS) entry which is preliminary data.</text>
</comment>
<dbReference type="PANTHER" id="PTHR47447">
    <property type="entry name" value="OS03G0856100 PROTEIN"/>
    <property type="match status" value="1"/>
</dbReference>
<organism evidence="4 5">
    <name type="scientific">Nelumbo nucifera</name>
    <name type="common">Sacred lotus</name>
    <dbReference type="NCBI Taxonomy" id="4432"/>
    <lineage>
        <taxon>Eukaryota</taxon>
        <taxon>Viridiplantae</taxon>
        <taxon>Streptophyta</taxon>
        <taxon>Embryophyta</taxon>
        <taxon>Tracheophyta</taxon>
        <taxon>Spermatophyta</taxon>
        <taxon>Magnoliopsida</taxon>
        <taxon>Proteales</taxon>
        <taxon>Nelumbonaceae</taxon>
        <taxon>Nelumbo</taxon>
    </lineage>
</organism>
<dbReference type="Pfam" id="PF01535">
    <property type="entry name" value="PPR"/>
    <property type="match status" value="2"/>
</dbReference>
<evidence type="ECO:0000313" key="5">
    <source>
        <dbReference type="Proteomes" id="UP000607653"/>
    </source>
</evidence>
<protein>
    <submittedName>
        <fullName evidence="4">Uncharacterized protein</fullName>
    </submittedName>
</protein>
<dbReference type="InterPro" id="IPR011990">
    <property type="entry name" value="TPR-like_helical_dom_sf"/>
</dbReference>
<proteinExistence type="inferred from homology"/>
<accession>A0A822ZMQ7</accession>
<feature type="repeat" description="PPR" evidence="3">
    <location>
        <begin position="265"/>
        <end position="299"/>
    </location>
</feature>
<evidence type="ECO:0000313" key="4">
    <source>
        <dbReference type="EMBL" id="DAD47304.1"/>
    </source>
</evidence>
<dbReference type="InterPro" id="IPR002885">
    <property type="entry name" value="PPR_rpt"/>
</dbReference>
<dbReference type="NCBIfam" id="TIGR00756">
    <property type="entry name" value="PPR"/>
    <property type="match status" value="4"/>
</dbReference>
<dbReference type="AlphaFoldDB" id="A0A822ZMQ7"/>
<sequence length="458" mass="52576">MSVAELRLFWRQTLLRQRCLFRAYSGASSASLLYEHAFDSNFLFQNSVSDVSNVPGENSYATTECKLFPLVVRVFHSLSWRSAREIRFPEAVDKYGFHRSMHAFGIMIHIFSSAGMRREASGLLREVVFFYKEASYDMFDLLPTLMNLSGEEQSVIVFEVLMNIFAESLMLENAVDVFVQAKSIGLEPHVSSCNFLLKYLAEGNRVEFLTSLFDEMKNYGPHPNVYTYTILMDFYCKGGLWQDKADIRRANEILVEMQNCAVRPTVVTYGTYLYGICRAGDADLALDFLHDLRNRNQPLNSNCYNAVIYGFCKKGEVYKATRVLEEMKSDKISPDVYSYSILIDGFCKKGDVLKGWNLLKEMESSKIRPSIVTFSSILNGLCEGGHMEIALDWFYKLNSSGYKHDQISHNILINGYCKQGELDSANRILEEMFRHNLPPDVINWTSLIHGYWVYYLTL</sequence>
<keyword evidence="2" id="KW-0677">Repeat</keyword>